<feature type="compositionally biased region" description="Basic residues" evidence="5">
    <location>
        <begin position="59"/>
        <end position="70"/>
    </location>
</feature>
<dbReference type="GO" id="GO:1990414">
    <property type="term" value="P:replication-born double-strand break repair via sister chromatid exchange"/>
    <property type="evidence" value="ECO:0007669"/>
    <property type="project" value="TreeGrafter"/>
</dbReference>
<keyword evidence="2" id="KW-0808">Transferase</keyword>
<proteinExistence type="inferred from homology"/>
<dbReference type="OrthoDB" id="2919105at2759"/>
<dbReference type="GO" id="GO:0046872">
    <property type="term" value="F:metal ion binding"/>
    <property type="evidence" value="ECO:0007669"/>
    <property type="project" value="UniProtKB-KW"/>
</dbReference>
<dbReference type="InterPro" id="IPR003000">
    <property type="entry name" value="Sirtuin"/>
</dbReference>
<evidence type="ECO:0000256" key="3">
    <source>
        <dbReference type="ARBA" id="ARBA00023027"/>
    </source>
</evidence>
<dbReference type="GO" id="GO:0031934">
    <property type="term" value="C:mating-type region heterochromatin"/>
    <property type="evidence" value="ECO:0007669"/>
    <property type="project" value="TreeGrafter"/>
</dbReference>
<dbReference type="Gene3D" id="3.40.50.1220">
    <property type="entry name" value="TPP-binding domain"/>
    <property type="match status" value="1"/>
</dbReference>
<evidence type="ECO:0000256" key="2">
    <source>
        <dbReference type="ARBA" id="ARBA00022679"/>
    </source>
</evidence>
<keyword evidence="4" id="KW-0862">Zinc</keyword>
<organism evidence="7 8">
    <name type="scientific">Rhynchosporium agropyri</name>
    <dbReference type="NCBI Taxonomy" id="914238"/>
    <lineage>
        <taxon>Eukaryota</taxon>
        <taxon>Fungi</taxon>
        <taxon>Dikarya</taxon>
        <taxon>Ascomycota</taxon>
        <taxon>Pezizomycotina</taxon>
        <taxon>Leotiomycetes</taxon>
        <taxon>Helotiales</taxon>
        <taxon>Ploettnerulaceae</taxon>
        <taxon>Rhynchosporium</taxon>
    </lineage>
</organism>
<dbReference type="GO" id="GO:0031508">
    <property type="term" value="P:pericentric heterochromatin formation"/>
    <property type="evidence" value="ECO:0007669"/>
    <property type="project" value="TreeGrafter"/>
</dbReference>
<keyword evidence="4" id="KW-0479">Metal-binding</keyword>
<dbReference type="PANTHER" id="PTHR11085">
    <property type="entry name" value="NAD-DEPENDENT PROTEIN DEACYLASE SIRTUIN-5, MITOCHONDRIAL-RELATED"/>
    <property type="match status" value="1"/>
</dbReference>
<feature type="region of interest" description="Disordered" evidence="5">
    <location>
        <begin position="1"/>
        <end position="70"/>
    </location>
</feature>
<reference evidence="8" key="1">
    <citation type="submission" date="2016-03" db="EMBL/GenBank/DDBJ databases">
        <authorList>
            <person name="Guldener U."/>
        </authorList>
    </citation>
    <scope>NUCLEOTIDE SEQUENCE [LARGE SCALE GENOMIC DNA]</scope>
    <source>
        <strain evidence="8">04CH-RAC-A.6.1</strain>
    </source>
</reference>
<evidence type="ECO:0000313" key="8">
    <source>
        <dbReference type="Proteomes" id="UP000178912"/>
    </source>
</evidence>
<gene>
    <name evidence="7" type="ORF">RAG0_14768</name>
</gene>
<sequence>MTSRSVSANVNGNQKVNFDQAPVSKSKKMKAFRQDGSEDRPIIIDDSDSPAPEREPKRRQFGQKQRRRHTKVPIQVPVPVETICLRELLRSSRKVVVISGAGISANAGFPTFQQIRKSKHVSFHRSLYFSSVEATQFHSTVCSMFAHTKSDLCQPTPFHNTMATWAQEHRLTLHITQNIDCVEQRLPDLEAKTVRLHGRVDQIRCQKCNWVGAFQPRLFQGADLPSCSTCLEKYQARVSQCKRIPNLGQLRPDVRLYDEPHPDDMGIWRTVQSSLKKGPDLVLVVGTTLKVPGTLSVAKSFCHATQSRGGIAVWISKEEPLSKVRHHFDYVFRGDCDDLACKCLNYPTSQTSANLA</sequence>
<evidence type="ECO:0000256" key="1">
    <source>
        <dbReference type="ARBA" id="ARBA00006924"/>
    </source>
</evidence>
<evidence type="ECO:0000256" key="4">
    <source>
        <dbReference type="PROSITE-ProRule" id="PRU00236"/>
    </source>
</evidence>
<feature type="active site" description="Proton acceptor" evidence="4">
    <location>
        <position position="197"/>
    </location>
</feature>
<dbReference type="GO" id="GO:0000122">
    <property type="term" value="P:negative regulation of transcription by RNA polymerase II"/>
    <property type="evidence" value="ECO:0007669"/>
    <property type="project" value="TreeGrafter"/>
</dbReference>
<feature type="compositionally biased region" description="Polar residues" evidence="5">
    <location>
        <begin position="1"/>
        <end position="17"/>
    </location>
</feature>
<protein>
    <recommendedName>
        <fullName evidence="6">Deacetylase sirtuin-type domain-containing protein</fullName>
    </recommendedName>
</protein>
<dbReference type="InterPro" id="IPR050134">
    <property type="entry name" value="NAD-dep_sirtuin_deacylases"/>
</dbReference>
<dbReference type="GO" id="GO:0005634">
    <property type="term" value="C:nucleus"/>
    <property type="evidence" value="ECO:0007669"/>
    <property type="project" value="TreeGrafter"/>
</dbReference>
<feature type="compositionally biased region" description="Basic and acidic residues" evidence="5">
    <location>
        <begin position="32"/>
        <end position="43"/>
    </location>
</feature>
<accession>A0A1E1LIB8</accession>
<dbReference type="GO" id="GO:0070403">
    <property type="term" value="F:NAD+ binding"/>
    <property type="evidence" value="ECO:0007669"/>
    <property type="project" value="InterPro"/>
</dbReference>
<name>A0A1E1LIB8_9HELO</name>
<dbReference type="EMBL" id="FJUX01000125">
    <property type="protein sequence ID" value="CZT10235.1"/>
    <property type="molecule type" value="Genomic_DNA"/>
</dbReference>
<dbReference type="InterPro" id="IPR026590">
    <property type="entry name" value="Ssirtuin_cat_dom"/>
</dbReference>
<evidence type="ECO:0000256" key="5">
    <source>
        <dbReference type="SAM" id="MobiDB-lite"/>
    </source>
</evidence>
<feature type="domain" description="Deacetylase sirtuin-type" evidence="6">
    <location>
        <begin position="73"/>
        <end position="356"/>
    </location>
</feature>
<feature type="binding site" evidence="4">
    <location>
        <position position="208"/>
    </location>
    <ligand>
        <name>Zn(2+)</name>
        <dbReference type="ChEBI" id="CHEBI:29105"/>
    </ligand>
</feature>
<feature type="binding site" evidence="4">
    <location>
        <position position="241"/>
    </location>
    <ligand>
        <name>Zn(2+)</name>
        <dbReference type="ChEBI" id="CHEBI:29105"/>
    </ligand>
</feature>
<dbReference type="PROSITE" id="PS50305">
    <property type="entry name" value="SIRTUIN"/>
    <property type="match status" value="1"/>
</dbReference>
<dbReference type="SUPFAM" id="SSF52467">
    <property type="entry name" value="DHS-like NAD/FAD-binding domain"/>
    <property type="match status" value="1"/>
</dbReference>
<evidence type="ECO:0000313" key="7">
    <source>
        <dbReference type="EMBL" id="CZT10235.1"/>
    </source>
</evidence>
<dbReference type="InterPro" id="IPR029035">
    <property type="entry name" value="DHS-like_NAD/FAD-binding_dom"/>
</dbReference>
<dbReference type="Proteomes" id="UP000178912">
    <property type="component" value="Unassembled WGS sequence"/>
</dbReference>
<dbReference type="CDD" id="cd00296">
    <property type="entry name" value="SIR2"/>
    <property type="match status" value="1"/>
</dbReference>
<dbReference type="GO" id="GO:0006282">
    <property type="term" value="P:regulation of DNA repair"/>
    <property type="evidence" value="ECO:0007669"/>
    <property type="project" value="TreeGrafter"/>
</dbReference>
<comment type="similarity">
    <text evidence="1">Belongs to the sirtuin family. Class I subfamily.</text>
</comment>
<keyword evidence="8" id="KW-1185">Reference proteome</keyword>
<keyword evidence="3" id="KW-0520">NAD</keyword>
<feature type="binding site" evidence="4">
    <location>
        <position position="205"/>
    </location>
    <ligand>
        <name>Zn(2+)</name>
        <dbReference type="ChEBI" id="CHEBI:29105"/>
    </ligand>
</feature>
<dbReference type="AlphaFoldDB" id="A0A1E1LIB8"/>
<dbReference type="Pfam" id="PF02146">
    <property type="entry name" value="SIR2"/>
    <property type="match status" value="1"/>
</dbReference>
<dbReference type="GO" id="GO:0017136">
    <property type="term" value="F:histone deacetylase activity, NAD-dependent"/>
    <property type="evidence" value="ECO:0007669"/>
    <property type="project" value="TreeGrafter"/>
</dbReference>
<dbReference type="PANTHER" id="PTHR11085:SF15">
    <property type="entry name" value="NAD-DEPENDENT HISTONE DEACETYLASE HST4"/>
    <property type="match status" value="1"/>
</dbReference>
<feature type="binding site" evidence="4">
    <location>
        <position position="230"/>
    </location>
    <ligand>
        <name>Zn(2+)</name>
        <dbReference type="ChEBI" id="CHEBI:29105"/>
    </ligand>
</feature>
<evidence type="ECO:0000259" key="6">
    <source>
        <dbReference type="PROSITE" id="PS50305"/>
    </source>
</evidence>